<feature type="domain" description="Peptidase M11 gametolysin" evidence="1">
    <location>
        <begin position="2"/>
        <end position="170"/>
    </location>
</feature>
<name>A0A2J8ADH5_9CHLO</name>
<dbReference type="InterPro" id="IPR008752">
    <property type="entry name" value="Peptidase_M11"/>
</dbReference>
<evidence type="ECO:0000313" key="2">
    <source>
        <dbReference type="EMBL" id="PNH10563.1"/>
    </source>
</evidence>
<evidence type="ECO:0000259" key="1">
    <source>
        <dbReference type="Pfam" id="PF05548"/>
    </source>
</evidence>
<dbReference type="Pfam" id="PF05548">
    <property type="entry name" value="Peptidase_M11"/>
    <property type="match status" value="1"/>
</dbReference>
<keyword evidence="3" id="KW-1185">Reference proteome</keyword>
<comment type="caution">
    <text evidence="2">The sequence shown here is derived from an EMBL/GenBank/DDBJ whole genome shotgun (WGS) entry which is preliminary data.</text>
</comment>
<reference evidence="2 3" key="1">
    <citation type="journal article" date="2017" name="Mol. Biol. Evol.">
        <title>The 4-celled Tetrabaena socialis nuclear genome reveals the essential components for genetic control of cell number at the origin of multicellularity in the volvocine lineage.</title>
        <authorList>
            <person name="Featherston J."/>
            <person name="Arakaki Y."/>
            <person name="Hanschen E.R."/>
            <person name="Ferris P.J."/>
            <person name="Michod R.E."/>
            <person name="Olson B.J.S.C."/>
            <person name="Nozaki H."/>
            <person name="Durand P.M."/>
        </authorList>
    </citation>
    <scope>NUCLEOTIDE SEQUENCE [LARGE SCALE GENOMIC DNA]</scope>
    <source>
        <strain evidence="2 3">NIES-571</strain>
    </source>
</reference>
<protein>
    <submittedName>
        <fullName evidence="2">Autolysin</fullName>
    </submittedName>
</protein>
<organism evidence="2 3">
    <name type="scientific">Tetrabaena socialis</name>
    <dbReference type="NCBI Taxonomy" id="47790"/>
    <lineage>
        <taxon>Eukaryota</taxon>
        <taxon>Viridiplantae</taxon>
        <taxon>Chlorophyta</taxon>
        <taxon>core chlorophytes</taxon>
        <taxon>Chlorophyceae</taxon>
        <taxon>CS clade</taxon>
        <taxon>Chlamydomonadales</taxon>
        <taxon>Tetrabaenaceae</taxon>
        <taxon>Tetrabaena</taxon>
    </lineage>
</organism>
<dbReference type="EMBL" id="PGGS01000052">
    <property type="protein sequence ID" value="PNH10563.1"/>
    <property type="molecule type" value="Genomic_DNA"/>
</dbReference>
<dbReference type="OrthoDB" id="550723at2759"/>
<accession>A0A2J8ADH5</accession>
<sequence length="243" mass="25949">MMHTHGLQHAGRMNGNTLDEYGEYGDPSDVMGAFAGAGNGLLCPNAPNRYLLGWASTIAENDGDREGSFGNLAAANFTRDSWIMGLTIPAASQSSQSMVVVNIGAANTAVGAARTLYPRYYISYRVRNTTMGAFDSGLPAEQSRRVFIHAYNGTQDLRAPQNFHAKSVLLASGQASFTWTSPFWNASVLLGGGLVVRVERVNDTEAIVALCRQTMLKEAGEACGDGVDNDCDGKPDSEDPDCL</sequence>
<dbReference type="AlphaFoldDB" id="A0A2J8ADH5"/>
<proteinExistence type="predicted"/>
<dbReference type="Proteomes" id="UP000236333">
    <property type="component" value="Unassembled WGS sequence"/>
</dbReference>
<evidence type="ECO:0000313" key="3">
    <source>
        <dbReference type="Proteomes" id="UP000236333"/>
    </source>
</evidence>
<gene>
    <name evidence="2" type="ORF">TSOC_002690</name>
</gene>